<dbReference type="Proteomes" id="UP001501523">
    <property type="component" value="Unassembled WGS sequence"/>
</dbReference>
<accession>A0ABN1IEP2</accession>
<name>A0ABN1IEP2_9GAMM</name>
<proteinExistence type="predicted"/>
<sequence length="99" mass="10999">MARAGDPEYQFTVGWVLLQWVEDPQPKAPPKIAAKEALGWIYKAAHAGVPQAISTLREGYEWGRFSLPKNVELTTCWRKVERGEQKAGTCFAVEPVPSG</sequence>
<evidence type="ECO:0000313" key="2">
    <source>
        <dbReference type="Proteomes" id="UP001501523"/>
    </source>
</evidence>
<protein>
    <submittedName>
        <fullName evidence="1">Uncharacterized protein</fullName>
    </submittedName>
</protein>
<reference evidence="1 2" key="1">
    <citation type="journal article" date="2019" name="Int. J. Syst. Evol. Microbiol.">
        <title>The Global Catalogue of Microorganisms (GCM) 10K type strain sequencing project: providing services to taxonomists for standard genome sequencing and annotation.</title>
        <authorList>
            <consortium name="The Broad Institute Genomics Platform"/>
            <consortium name="The Broad Institute Genome Sequencing Center for Infectious Disease"/>
            <person name="Wu L."/>
            <person name="Ma J."/>
        </authorList>
    </citation>
    <scope>NUCLEOTIDE SEQUENCE [LARGE SCALE GENOMIC DNA]</scope>
    <source>
        <strain evidence="1 2">JCM 15421</strain>
    </source>
</reference>
<gene>
    <name evidence="1" type="ORF">GCM10009105_12780</name>
</gene>
<evidence type="ECO:0000313" key="1">
    <source>
        <dbReference type="EMBL" id="GAA0711096.1"/>
    </source>
</evidence>
<keyword evidence="2" id="KW-1185">Reference proteome</keyword>
<organism evidence="1 2">
    <name type="scientific">Dokdonella soli</name>
    <dbReference type="NCBI Taxonomy" id="529810"/>
    <lineage>
        <taxon>Bacteria</taxon>
        <taxon>Pseudomonadati</taxon>
        <taxon>Pseudomonadota</taxon>
        <taxon>Gammaproteobacteria</taxon>
        <taxon>Lysobacterales</taxon>
        <taxon>Rhodanobacteraceae</taxon>
        <taxon>Dokdonella</taxon>
    </lineage>
</organism>
<dbReference type="EMBL" id="BAAAEU010000006">
    <property type="protein sequence ID" value="GAA0711096.1"/>
    <property type="molecule type" value="Genomic_DNA"/>
</dbReference>
<comment type="caution">
    <text evidence="1">The sequence shown here is derived from an EMBL/GenBank/DDBJ whole genome shotgun (WGS) entry which is preliminary data.</text>
</comment>